<protein>
    <submittedName>
        <fullName evidence="1">Uncharacterized protein</fullName>
    </submittedName>
</protein>
<proteinExistence type="predicted"/>
<evidence type="ECO:0000313" key="1">
    <source>
        <dbReference type="EMBL" id="CAB5222315.1"/>
    </source>
</evidence>
<sequence length="77" mass="8778">MNTTKVVVPINSRVEIALECFTPDGHKYERSMHTLIYTVEDNLFGREVTSLAMSETSDKVISHYIKVDDTTFQDPVL</sequence>
<dbReference type="EMBL" id="LR798301">
    <property type="protein sequence ID" value="CAB5222315.1"/>
    <property type="molecule type" value="Genomic_DNA"/>
</dbReference>
<name>A0A6J7WZI2_9CAUD</name>
<organism evidence="1">
    <name type="scientific">uncultured Caudovirales phage</name>
    <dbReference type="NCBI Taxonomy" id="2100421"/>
    <lineage>
        <taxon>Viruses</taxon>
        <taxon>Duplodnaviria</taxon>
        <taxon>Heunggongvirae</taxon>
        <taxon>Uroviricota</taxon>
        <taxon>Caudoviricetes</taxon>
        <taxon>Peduoviridae</taxon>
        <taxon>Maltschvirus</taxon>
        <taxon>Maltschvirus maltsch</taxon>
    </lineage>
</organism>
<reference evidence="1" key="1">
    <citation type="submission" date="2020-05" db="EMBL/GenBank/DDBJ databases">
        <authorList>
            <person name="Chiriac C."/>
            <person name="Salcher M."/>
            <person name="Ghai R."/>
            <person name="Kavagutti S V."/>
        </authorList>
    </citation>
    <scope>NUCLEOTIDE SEQUENCE</scope>
</reference>
<accession>A0A6J7WZI2</accession>
<gene>
    <name evidence="1" type="ORF">UFOVP361_115</name>
</gene>